<keyword evidence="1" id="KW-0472">Membrane</keyword>
<organism evidence="2 3">
    <name type="scientific">Brucella intermedia LMG 3301</name>
    <dbReference type="NCBI Taxonomy" id="641118"/>
    <lineage>
        <taxon>Bacteria</taxon>
        <taxon>Pseudomonadati</taxon>
        <taxon>Pseudomonadota</taxon>
        <taxon>Alphaproteobacteria</taxon>
        <taxon>Hyphomicrobiales</taxon>
        <taxon>Brucellaceae</taxon>
        <taxon>Brucella/Ochrobactrum group</taxon>
        <taxon>Brucella</taxon>
    </lineage>
</organism>
<gene>
    <name evidence="2" type="ORF">OINT_2000781</name>
</gene>
<reference evidence="2 3" key="1">
    <citation type="submission" date="2009-05" db="EMBL/GenBank/DDBJ databases">
        <authorList>
            <person name="Setubal J.C."/>
            <person name="Boyle S."/>
            <person name="Crasta O.R."/>
            <person name="Gillespie J.J."/>
            <person name="Kenyon R.W."/>
            <person name="Lu J."/>
            <person name="Mane S."/>
            <person name="Nagrani S."/>
            <person name="Shallom J.M."/>
            <person name="Shallom S."/>
            <person name="Shukla M."/>
            <person name="Snyder E.E."/>
            <person name="Sobral B.W."/>
            <person name="Wattam A.R."/>
            <person name="Will R."/>
            <person name="Williams K."/>
            <person name="Yoo H."/>
            <person name="Munk C."/>
            <person name="Tapia R."/>
            <person name="Green L."/>
            <person name="Rogers Y."/>
            <person name="Detter J.C."/>
            <person name="Bruce D."/>
            <person name="Brettin T.S."/>
            <person name="Tsolis R."/>
        </authorList>
    </citation>
    <scope>NUCLEOTIDE SEQUENCE [LARGE SCALE GENOMIC DNA]</scope>
    <source>
        <strain evidence="2 3">LMG 3301</strain>
    </source>
</reference>
<proteinExistence type="predicted"/>
<keyword evidence="1" id="KW-0812">Transmembrane</keyword>
<dbReference type="AlphaFoldDB" id="C4WLH2"/>
<protein>
    <submittedName>
        <fullName evidence="2">Uncharacterized protein</fullName>
    </submittedName>
</protein>
<comment type="caution">
    <text evidence="2">The sequence shown here is derived from an EMBL/GenBank/DDBJ whole genome shotgun (WGS) entry which is preliminary data.</text>
</comment>
<dbReference type="EMBL" id="ACQA01000002">
    <property type="protein sequence ID" value="EEQ93614.1"/>
    <property type="molecule type" value="Genomic_DNA"/>
</dbReference>
<dbReference type="Proteomes" id="UP000004386">
    <property type="component" value="Unassembled WGS sequence"/>
</dbReference>
<evidence type="ECO:0000313" key="2">
    <source>
        <dbReference type="EMBL" id="EEQ93614.1"/>
    </source>
</evidence>
<feature type="transmembrane region" description="Helical" evidence="1">
    <location>
        <begin position="71"/>
        <end position="89"/>
    </location>
</feature>
<accession>C4WLH2</accession>
<dbReference type="HOGENOM" id="CLU_965894_0_0_5"/>
<name>C4WLH2_9HYPH</name>
<keyword evidence="1" id="KW-1133">Transmembrane helix</keyword>
<sequence>MTTEGFAERFGWLGMAGFDTGARRSALHKKILGNRTKLEIPNEFENGMTKKCMKGCSTGKRRQGVKIEMKILFWVIGVAGLLSATNLGLAQDLTRLCQTVEMQYRNLHRNGKVSTKTPDVLAQLVATASTGITGATTTVEDVTPEKLVEWAKAGTPPVSLPSELVEQIIGNTDTIQDMNHLPGTNFYVVNGTAGSLSCYQPGVYFRIENGQVVNAKGPDNWLEEGSGCQVIRSFGTIDSVPVAFEKGYNGEDSDYVLNISPWTGAGFGPACTATFQFENGRLSHVTVK</sequence>
<evidence type="ECO:0000313" key="3">
    <source>
        <dbReference type="Proteomes" id="UP000004386"/>
    </source>
</evidence>
<evidence type="ECO:0000256" key="1">
    <source>
        <dbReference type="SAM" id="Phobius"/>
    </source>
</evidence>